<feature type="transmembrane region" description="Helical" evidence="1">
    <location>
        <begin position="216"/>
        <end position="233"/>
    </location>
</feature>
<feature type="transmembrane region" description="Helical" evidence="1">
    <location>
        <begin position="240"/>
        <end position="258"/>
    </location>
</feature>
<dbReference type="OrthoDB" id="1523022at2"/>
<accession>A0A512RH83</accession>
<dbReference type="GO" id="GO:0080120">
    <property type="term" value="P:CAAX-box protein maturation"/>
    <property type="evidence" value="ECO:0007669"/>
    <property type="project" value="UniProtKB-ARBA"/>
</dbReference>
<proteinExistence type="predicted"/>
<reference evidence="3 4" key="1">
    <citation type="submission" date="2019-07" db="EMBL/GenBank/DDBJ databases">
        <title>Whole genome shotgun sequence of Chitinophaga cymbidii NBRC 109752.</title>
        <authorList>
            <person name="Hosoyama A."/>
            <person name="Uohara A."/>
            <person name="Ohji S."/>
            <person name="Ichikawa N."/>
        </authorList>
    </citation>
    <scope>NUCLEOTIDE SEQUENCE [LARGE SCALE GENOMIC DNA]</scope>
    <source>
        <strain evidence="3 4">NBRC 109752</strain>
    </source>
</reference>
<feature type="transmembrane region" description="Helical" evidence="1">
    <location>
        <begin position="270"/>
        <end position="287"/>
    </location>
</feature>
<feature type="transmembrane region" description="Helical" evidence="1">
    <location>
        <begin position="104"/>
        <end position="122"/>
    </location>
</feature>
<evidence type="ECO:0000256" key="1">
    <source>
        <dbReference type="SAM" id="Phobius"/>
    </source>
</evidence>
<dbReference type="AlphaFoldDB" id="A0A512RH83"/>
<dbReference type="InterPro" id="IPR003675">
    <property type="entry name" value="Rce1/LyrA-like_dom"/>
</dbReference>
<feature type="transmembrane region" description="Helical" evidence="1">
    <location>
        <begin position="157"/>
        <end position="180"/>
    </location>
</feature>
<protein>
    <recommendedName>
        <fullName evidence="2">CAAX prenyl protease 2/Lysostaphin resistance protein A-like domain-containing protein</fullName>
    </recommendedName>
</protein>
<dbReference type="EMBL" id="BKAU01000001">
    <property type="protein sequence ID" value="GEP95055.1"/>
    <property type="molecule type" value="Genomic_DNA"/>
</dbReference>
<evidence type="ECO:0000259" key="2">
    <source>
        <dbReference type="Pfam" id="PF02517"/>
    </source>
</evidence>
<dbReference type="Proteomes" id="UP000321436">
    <property type="component" value="Unassembled WGS sequence"/>
</dbReference>
<keyword evidence="1" id="KW-0812">Transmembrane</keyword>
<evidence type="ECO:0000313" key="3">
    <source>
        <dbReference type="EMBL" id="GEP95055.1"/>
    </source>
</evidence>
<dbReference type="PANTHER" id="PTHR43592:SF15">
    <property type="entry name" value="CAAX AMINO TERMINAL PROTEASE FAMILY PROTEIN"/>
    <property type="match status" value="1"/>
</dbReference>
<comment type="caution">
    <text evidence="3">The sequence shown here is derived from an EMBL/GenBank/DDBJ whole genome shotgun (WGS) entry which is preliminary data.</text>
</comment>
<gene>
    <name evidence="3" type="ORF">CCY01nite_13150</name>
</gene>
<evidence type="ECO:0000313" key="4">
    <source>
        <dbReference type="Proteomes" id="UP000321436"/>
    </source>
</evidence>
<organism evidence="3 4">
    <name type="scientific">Chitinophaga cymbidii</name>
    <dbReference type="NCBI Taxonomy" id="1096750"/>
    <lineage>
        <taxon>Bacteria</taxon>
        <taxon>Pseudomonadati</taxon>
        <taxon>Bacteroidota</taxon>
        <taxon>Chitinophagia</taxon>
        <taxon>Chitinophagales</taxon>
        <taxon>Chitinophagaceae</taxon>
        <taxon>Chitinophaga</taxon>
    </lineage>
</organism>
<name>A0A512RH83_9BACT</name>
<feature type="domain" description="CAAX prenyl protease 2/Lysostaphin resistance protein A-like" evidence="2">
    <location>
        <begin position="157"/>
        <end position="244"/>
    </location>
</feature>
<keyword evidence="4" id="KW-1185">Reference proteome</keyword>
<dbReference type="GO" id="GO:0004175">
    <property type="term" value="F:endopeptidase activity"/>
    <property type="evidence" value="ECO:0007669"/>
    <property type="project" value="UniProtKB-ARBA"/>
</dbReference>
<dbReference type="PANTHER" id="PTHR43592">
    <property type="entry name" value="CAAX AMINO TERMINAL PROTEASE"/>
    <property type="match status" value="1"/>
</dbReference>
<feature type="transmembrane region" description="Helical" evidence="1">
    <location>
        <begin position="192"/>
        <end position="210"/>
    </location>
</feature>
<keyword evidence="1" id="KW-1133">Transmembrane helix</keyword>
<sequence length="316" mass="35351">MGYLRQYSPFMQLVTFLGLMFAFMMLHSLFMAGFFPAISGGYTIEQFTDPKVWKDPGFVQALKIVQLLYTVVGFLLPACIFAYLAHPRPAQYLGLEQPPKGSQLLLAVLVVACSLPLVGVTAEWNASWPVSEAIKDLEDMAAEQTKLLLNMPDAGSMLFSLFLLALLPAIAEEFFFRGVVQRLVMQLVKNGWLAVFITAVFFSAIHMQFLGFVPRVVLGFVMGAIYFLTGNLWLSIAGHFLNNGLQVVLAYLFQAKMISYDVMKDEHTPIYFGLFSLLLVGFLLMVLHKRAKAAGQTFDLPEEPAEEEDQDSIFKD</sequence>
<keyword evidence="1" id="KW-0472">Membrane</keyword>
<dbReference type="Pfam" id="PF02517">
    <property type="entry name" value="Rce1-like"/>
    <property type="match status" value="1"/>
</dbReference>
<feature type="transmembrane region" description="Helical" evidence="1">
    <location>
        <begin position="65"/>
        <end position="84"/>
    </location>
</feature>